<evidence type="ECO:0000313" key="1">
    <source>
        <dbReference type="EMBL" id="RNA02432.1"/>
    </source>
</evidence>
<protein>
    <submittedName>
        <fullName evidence="1">Uncharacterized protein</fullName>
    </submittedName>
</protein>
<reference evidence="1 2" key="1">
    <citation type="journal article" date="2018" name="Sci. Rep.">
        <title>Genomic signatures of local adaptation to the degree of environmental predictability in rotifers.</title>
        <authorList>
            <person name="Franch-Gras L."/>
            <person name="Hahn C."/>
            <person name="Garcia-Roger E.M."/>
            <person name="Carmona M.J."/>
            <person name="Serra M."/>
            <person name="Gomez A."/>
        </authorList>
    </citation>
    <scope>NUCLEOTIDE SEQUENCE [LARGE SCALE GENOMIC DNA]</scope>
    <source>
        <strain evidence="1">HYR1</strain>
    </source>
</reference>
<name>A0A3M7PTF5_BRAPC</name>
<sequence length="81" mass="8892">MESLNFTDAEKSSGEFSLCRIKNAPSICLYCPVLLSLLSNKSSDSSRVILPLNHGCGFSVMYDFGTYPSFVLILPLHQNSS</sequence>
<gene>
    <name evidence="1" type="ORF">BpHYR1_027047</name>
</gene>
<comment type="caution">
    <text evidence="1">The sequence shown here is derived from an EMBL/GenBank/DDBJ whole genome shotgun (WGS) entry which is preliminary data.</text>
</comment>
<keyword evidence="2" id="KW-1185">Reference proteome</keyword>
<proteinExistence type="predicted"/>
<dbReference type="Proteomes" id="UP000276133">
    <property type="component" value="Unassembled WGS sequence"/>
</dbReference>
<accession>A0A3M7PTF5</accession>
<organism evidence="1 2">
    <name type="scientific">Brachionus plicatilis</name>
    <name type="common">Marine rotifer</name>
    <name type="synonym">Brachionus muelleri</name>
    <dbReference type="NCBI Taxonomy" id="10195"/>
    <lineage>
        <taxon>Eukaryota</taxon>
        <taxon>Metazoa</taxon>
        <taxon>Spiralia</taxon>
        <taxon>Gnathifera</taxon>
        <taxon>Rotifera</taxon>
        <taxon>Eurotatoria</taxon>
        <taxon>Monogononta</taxon>
        <taxon>Pseudotrocha</taxon>
        <taxon>Ploima</taxon>
        <taxon>Brachionidae</taxon>
        <taxon>Brachionus</taxon>
    </lineage>
</organism>
<dbReference type="AlphaFoldDB" id="A0A3M7PTF5"/>
<evidence type="ECO:0000313" key="2">
    <source>
        <dbReference type="Proteomes" id="UP000276133"/>
    </source>
</evidence>
<dbReference type="EMBL" id="REGN01008891">
    <property type="protein sequence ID" value="RNA02432.1"/>
    <property type="molecule type" value="Genomic_DNA"/>
</dbReference>